<evidence type="ECO:0000313" key="2">
    <source>
        <dbReference type="EMBL" id="ADI48499.1"/>
    </source>
</evidence>
<feature type="chain" id="PRO_5003125595" evidence="1">
    <location>
        <begin position="23"/>
        <end position="134"/>
    </location>
</feature>
<dbReference type="EMBL" id="HM217039">
    <property type="protein sequence ID" value="ADI48499.1"/>
    <property type="molecule type" value="mRNA"/>
</dbReference>
<proteinExistence type="evidence at transcript level"/>
<dbReference type="AlphaFoldDB" id="D9IX82"/>
<reference evidence="2" key="1">
    <citation type="journal article" date="2010" name="Proc. R. Soc. B">
        <title>Harnessing disorder: onychophorans use highly unstructured proteins, not silks, for prey capture.</title>
        <authorList>
            <person name="Haritos V.S."/>
            <person name="Niranjane A."/>
            <person name="Weisman S."/>
            <person name="Trueman H.E."/>
            <person name="Sriskantha A."/>
            <person name="Sutherland T.D."/>
        </authorList>
    </citation>
    <scope>NUCLEOTIDE SEQUENCE</scope>
    <source>
        <strain evidence="2">Pep5</strain>
    </source>
</reference>
<feature type="signal peptide" evidence="1">
    <location>
        <begin position="1"/>
        <end position="22"/>
    </location>
</feature>
<organism evidence="2">
    <name type="scientific">Euperipatoides rowelli</name>
    <name type="common">Velvet worm</name>
    <dbReference type="NCBI Taxonomy" id="49087"/>
    <lineage>
        <taxon>Eukaryota</taxon>
        <taxon>Metazoa</taxon>
        <taxon>Ecdysozoa</taxon>
        <taxon>Onychophora</taxon>
        <taxon>Udeonychophora</taxon>
        <taxon>Euonychophora</taxon>
        <taxon>Peripatopsidae</taxon>
        <taxon>Euperipatoides</taxon>
    </lineage>
</organism>
<protein>
    <submittedName>
        <fullName evidence="2">Antimicrobial peptide</fullName>
    </submittedName>
</protein>
<keyword evidence="1" id="KW-0732">Signal</keyword>
<sequence>MWGKIQLVLLVFTVEQIITANCGKVMDVPATPHADLPDDADDEPLKVPEKCIKQFSYCKHTSECCIPHDTDNADRRCDASKNRFHLFCYNVKAKVSCRHEGQPCRRDVHCCSNNCLKHNGVKMCGMFGFGQSEW</sequence>
<evidence type="ECO:0000256" key="1">
    <source>
        <dbReference type="SAM" id="SignalP"/>
    </source>
</evidence>
<name>D9IX82_EUPRO</name>
<accession>D9IX82</accession>